<protein>
    <recommendedName>
        <fullName evidence="3">Replication protein</fullName>
    </recommendedName>
</protein>
<dbReference type="RefSeq" id="WP_148957405.1">
    <property type="nucleotide sequence ID" value="NZ_QSND01000002.1"/>
</dbReference>
<sequence>MQEKWSQLMKKRCIIWLIMGVCTAVICQCPTNSQASGILDKYANFAELAENEIEGEDYRIEYTDMGTDLLILSPHGGGIEGGVSELVRAFSNEYSTYLFEGIKPAQNWDLHVTSNHFDEPTALEKVSEHRYVLAFHGYDDTEEHTLVGGTDREGGQAIADALEEHGFSAELVGENHKFAGTDPENLNNKCKTGLSIQLEISTPQREAFFSRFGLWTRESSYNKLFYEYAAAIKEVLEEIYQ</sequence>
<reference evidence="1 2" key="1">
    <citation type="submission" date="2018-08" db="EMBL/GenBank/DDBJ databases">
        <title>Bacillus phenotypic plasticity.</title>
        <authorList>
            <person name="Hurtado E."/>
        </authorList>
    </citation>
    <scope>NUCLEOTIDE SEQUENCE [LARGE SCALE GENOMIC DNA]</scope>
    <source>
        <strain evidence="1 2">427</strain>
    </source>
</reference>
<dbReference type="Proteomes" id="UP000324326">
    <property type="component" value="Unassembled WGS sequence"/>
</dbReference>
<dbReference type="Gene3D" id="3.40.630.100">
    <property type="entry name" value="Poly-gamma-glutamate hydrolase, zinc-binding motif"/>
    <property type="match status" value="1"/>
</dbReference>
<evidence type="ECO:0000313" key="1">
    <source>
        <dbReference type="EMBL" id="KAA6451554.1"/>
    </source>
</evidence>
<dbReference type="AlphaFoldDB" id="A0A5M8RXI1"/>
<organism evidence="1 2">
    <name type="scientific">Bacillus swezeyi</name>
    <dbReference type="NCBI Taxonomy" id="1925020"/>
    <lineage>
        <taxon>Bacteria</taxon>
        <taxon>Bacillati</taxon>
        <taxon>Bacillota</taxon>
        <taxon>Bacilli</taxon>
        <taxon>Bacillales</taxon>
        <taxon>Bacillaceae</taxon>
        <taxon>Bacillus</taxon>
    </lineage>
</organism>
<comment type="caution">
    <text evidence="1">The sequence shown here is derived from an EMBL/GenBank/DDBJ whole genome shotgun (WGS) entry which is preliminary data.</text>
</comment>
<dbReference type="InterPro" id="IPR038128">
    <property type="entry name" value="Gamma_PGA_hydro_sf"/>
</dbReference>
<gene>
    <name evidence="1" type="ORF">DX927_12470</name>
</gene>
<dbReference type="EMBL" id="QSND01000002">
    <property type="protein sequence ID" value="KAA6451554.1"/>
    <property type="molecule type" value="Genomic_DNA"/>
</dbReference>
<proteinExistence type="predicted"/>
<dbReference type="InterPro" id="IPR008585">
    <property type="entry name" value="Gamma_PGA_hydro"/>
</dbReference>
<dbReference type="Pfam" id="PF05908">
    <property type="entry name" value="Gamma_PGA_hydro"/>
    <property type="match status" value="1"/>
</dbReference>
<accession>A0A5M8RXI1</accession>
<name>A0A5M8RXI1_9BACI</name>
<dbReference type="STRING" id="1925020.BTA30_13065"/>
<evidence type="ECO:0000313" key="2">
    <source>
        <dbReference type="Proteomes" id="UP000324326"/>
    </source>
</evidence>
<evidence type="ECO:0008006" key="3">
    <source>
        <dbReference type="Google" id="ProtNLM"/>
    </source>
</evidence>